<gene>
    <name evidence="1" type="ORF">M408DRAFT_28746</name>
</gene>
<reference evidence="2" key="2">
    <citation type="submission" date="2015-01" db="EMBL/GenBank/DDBJ databases">
        <title>Evolutionary Origins and Diversification of the Mycorrhizal Mutualists.</title>
        <authorList>
            <consortium name="DOE Joint Genome Institute"/>
            <consortium name="Mycorrhizal Genomics Consortium"/>
            <person name="Kohler A."/>
            <person name="Kuo A."/>
            <person name="Nagy L.G."/>
            <person name="Floudas D."/>
            <person name="Copeland A."/>
            <person name="Barry K.W."/>
            <person name="Cichocki N."/>
            <person name="Veneault-Fourrey C."/>
            <person name="LaButti K."/>
            <person name="Lindquist E.A."/>
            <person name="Lipzen A."/>
            <person name="Lundell T."/>
            <person name="Morin E."/>
            <person name="Murat C."/>
            <person name="Riley R."/>
            <person name="Ohm R."/>
            <person name="Sun H."/>
            <person name="Tunlid A."/>
            <person name="Henrissat B."/>
            <person name="Grigoriev I.V."/>
            <person name="Hibbett D.S."/>
            <person name="Martin F."/>
        </authorList>
    </citation>
    <scope>NUCLEOTIDE SEQUENCE [LARGE SCALE GENOMIC DNA]</scope>
    <source>
        <strain evidence="2">MAFF 305830</strain>
    </source>
</reference>
<keyword evidence="2" id="KW-1185">Reference proteome</keyword>
<dbReference type="EMBL" id="KN824357">
    <property type="protein sequence ID" value="KIM22357.1"/>
    <property type="molecule type" value="Genomic_DNA"/>
</dbReference>
<evidence type="ECO:0000313" key="2">
    <source>
        <dbReference type="Proteomes" id="UP000054097"/>
    </source>
</evidence>
<accession>A0A0C2WYF4</accession>
<dbReference type="AlphaFoldDB" id="A0A0C2WYF4"/>
<dbReference type="HOGENOM" id="CLU_1001724_0_0_1"/>
<sequence>MEEVLQHLPVLVAERAVSIIFESLYCSKCVGRLSLSKGLQKQHEDSIFQFLATVPTRHCTMIAKSSDQFHCLYEGITLVTNQPNFKGVSITFLDITFSRDEYREPGHGQEIVTILPFIPNLQCLWVHTATGQTQSKINPAKPSALHGNIVLQHLKEIVLNGDPDVIEVLGFIQHGSSIKILDINPAYQCQERSWACVTKYLNQYLASNAINNLTSLAYTHCCGKNILDVHLLPAIQELGLMGIKDIKKIVALIQNDDLVPHMKTIQVSRVLGQFGRSL</sequence>
<organism evidence="1 2">
    <name type="scientific">Serendipita vermifera MAFF 305830</name>
    <dbReference type="NCBI Taxonomy" id="933852"/>
    <lineage>
        <taxon>Eukaryota</taxon>
        <taxon>Fungi</taxon>
        <taxon>Dikarya</taxon>
        <taxon>Basidiomycota</taxon>
        <taxon>Agaricomycotina</taxon>
        <taxon>Agaricomycetes</taxon>
        <taxon>Sebacinales</taxon>
        <taxon>Serendipitaceae</taxon>
        <taxon>Serendipita</taxon>
    </lineage>
</organism>
<name>A0A0C2WYF4_SERVB</name>
<dbReference type="Proteomes" id="UP000054097">
    <property type="component" value="Unassembled WGS sequence"/>
</dbReference>
<proteinExistence type="predicted"/>
<reference evidence="1 2" key="1">
    <citation type="submission" date="2014-04" db="EMBL/GenBank/DDBJ databases">
        <authorList>
            <consortium name="DOE Joint Genome Institute"/>
            <person name="Kuo A."/>
            <person name="Zuccaro A."/>
            <person name="Kohler A."/>
            <person name="Nagy L.G."/>
            <person name="Floudas D."/>
            <person name="Copeland A."/>
            <person name="Barry K.W."/>
            <person name="Cichocki N."/>
            <person name="Veneault-Fourrey C."/>
            <person name="LaButti K."/>
            <person name="Lindquist E.A."/>
            <person name="Lipzen A."/>
            <person name="Lundell T."/>
            <person name="Morin E."/>
            <person name="Murat C."/>
            <person name="Sun H."/>
            <person name="Tunlid A."/>
            <person name="Henrissat B."/>
            <person name="Grigoriev I.V."/>
            <person name="Hibbett D.S."/>
            <person name="Martin F."/>
            <person name="Nordberg H.P."/>
            <person name="Cantor M.N."/>
            <person name="Hua S.X."/>
        </authorList>
    </citation>
    <scope>NUCLEOTIDE SEQUENCE [LARGE SCALE GENOMIC DNA]</scope>
    <source>
        <strain evidence="1 2">MAFF 305830</strain>
    </source>
</reference>
<evidence type="ECO:0000313" key="1">
    <source>
        <dbReference type="EMBL" id="KIM22357.1"/>
    </source>
</evidence>
<protein>
    <submittedName>
        <fullName evidence="1">Uncharacterized protein</fullName>
    </submittedName>
</protein>